<gene>
    <name evidence="4" type="ORF">RM697_04995</name>
</gene>
<feature type="domain" description="Secretion system C-terminal sorting" evidence="3">
    <location>
        <begin position="743"/>
        <end position="807"/>
    </location>
</feature>
<dbReference type="EMBL" id="JAVRIA010000002">
    <property type="protein sequence ID" value="MDT0557990.1"/>
    <property type="molecule type" value="Genomic_DNA"/>
</dbReference>
<feature type="signal peptide" evidence="2">
    <location>
        <begin position="1"/>
        <end position="19"/>
    </location>
</feature>
<accession>A0ABU2YII7</accession>
<comment type="caution">
    <text evidence="4">The sequence shown here is derived from an EMBL/GenBank/DDBJ whole genome shotgun (WGS) entry which is preliminary data.</text>
</comment>
<evidence type="ECO:0000256" key="1">
    <source>
        <dbReference type="ARBA" id="ARBA00022729"/>
    </source>
</evidence>
<dbReference type="NCBIfam" id="TIGR04183">
    <property type="entry name" value="Por_Secre_tail"/>
    <property type="match status" value="1"/>
</dbReference>
<protein>
    <submittedName>
        <fullName evidence="4">T9SS type A sorting domain-containing protein</fullName>
    </submittedName>
</protein>
<evidence type="ECO:0000313" key="4">
    <source>
        <dbReference type="EMBL" id="MDT0557990.1"/>
    </source>
</evidence>
<feature type="chain" id="PRO_5047219125" evidence="2">
    <location>
        <begin position="20"/>
        <end position="809"/>
    </location>
</feature>
<organism evidence="4 5">
    <name type="scientific">Microcosmobacter mediterraneus</name>
    <dbReference type="NCBI Taxonomy" id="3075607"/>
    <lineage>
        <taxon>Bacteria</taxon>
        <taxon>Pseudomonadati</taxon>
        <taxon>Bacteroidota</taxon>
        <taxon>Flavobacteriia</taxon>
        <taxon>Flavobacteriales</taxon>
        <taxon>Flavobacteriaceae</taxon>
        <taxon>Microcosmobacter</taxon>
    </lineage>
</organism>
<keyword evidence="1 2" id="KW-0732">Signal</keyword>
<evidence type="ECO:0000259" key="3">
    <source>
        <dbReference type="Pfam" id="PF18962"/>
    </source>
</evidence>
<evidence type="ECO:0000313" key="5">
    <source>
        <dbReference type="Proteomes" id="UP001259492"/>
    </source>
</evidence>
<reference evidence="4 5" key="1">
    <citation type="submission" date="2023-09" db="EMBL/GenBank/DDBJ databases">
        <authorList>
            <person name="Rey-Velasco X."/>
        </authorList>
    </citation>
    <scope>NUCLEOTIDE SEQUENCE [LARGE SCALE GENOMIC DNA]</scope>
    <source>
        <strain evidence="4 5">W332</strain>
    </source>
</reference>
<dbReference type="Pfam" id="PF18962">
    <property type="entry name" value="Por_Secre_tail"/>
    <property type="match status" value="1"/>
</dbReference>
<keyword evidence="5" id="KW-1185">Reference proteome</keyword>
<name>A0ABU2YII7_9FLAO</name>
<dbReference type="RefSeq" id="WP_311426762.1">
    <property type="nucleotide sequence ID" value="NZ_JAVRIA010000002.1"/>
</dbReference>
<evidence type="ECO:0000256" key="2">
    <source>
        <dbReference type="SAM" id="SignalP"/>
    </source>
</evidence>
<sequence>MKTKLLLIIFLFSSVFSFSQVIWTGGGGDPDWNNANNWSSNMVPTLMDDVEIDSGFTVTIDGGAVCESLELKGTAILNIDGSFTSAQPSLFEAGTTINWAGGSINCSLLVNQGTINLTSNTDKSIETSTLVNNNGTINIIGSGNLFLRSGTVLNNQIDGTIIMGADDSDIDALDGLPIINNAGIMRRSTSTGEAEIASVEFNNNGGIIQVDTGSLSINGVGDKNFAGGTYIVSAGAILDLDTTITVSGFLMGTTEGDLNWNNVIEVPVSATFNFTGSGDLNWTGGILDGGGTLTNQSIINLIGINSKSIQDNTTVNNLGTINITDTGDLFIQNGSVINNQAAGTIDLQADGGNIMQSGGGLNIINNTGLIMRSSSSGQVDIDAELNNNNGVIQVESGTLIFDSLEKNLTNGTYNVFSGAVLDWESTMELAGVLTGTIDGTLNWNNIVSVPGVATLNFTGTGDVNWTNQALNGGGTLTNLSVLNLTTIGNKFITEDTTLNNTGTININGAGDLFINQGILNNQASGIIDMQADNGNITRSGGTSNILNNSGLLRASTTTGIARIFVELNNSGTIEVETGELEITGSLSFTNEVNGVIKGVGVFDLPIVANYTNDGIFAPGLSPGTLSVQGDYESTTNSILDIELNGLIQGAEYDVLAITGNADFDGSVQITLGFNPDVNDEFIIATTTKTINTCNLPATATSSFGGFNYMFDVLCRNNNELVLTVIDETLSLESFNEEPKSVKLFPNPATDLISFSDDTINRIEVFDINGRKVLSANDYTISVKGLSKGIYIVKGTTANAIVVLKKMIKN</sequence>
<dbReference type="InterPro" id="IPR026444">
    <property type="entry name" value="Secre_tail"/>
</dbReference>
<proteinExistence type="predicted"/>
<dbReference type="Proteomes" id="UP001259492">
    <property type="component" value="Unassembled WGS sequence"/>
</dbReference>